<dbReference type="PROSITE" id="PS51257">
    <property type="entry name" value="PROKAR_LIPOPROTEIN"/>
    <property type="match status" value="1"/>
</dbReference>
<name>A0ABS8MWJ9_9FLAO</name>
<dbReference type="RefSeq" id="WP_229990113.1">
    <property type="nucleotide sequence ID" value="NZ_JAJJMO010000001.1"/>
</dbReference>
<sequence length="132" mass="15054">MIKSLILLFSCLLLISCDPVRDITFMNKTDSDIKIKIKLNPEAKNYTSDVLKDKSNGDSIVFNLKKNNTEGIFFGVGVWSDPVIDEFSNSIYNIEFDTKNTKTIYKTPEAVKKLLKDNRHGLHKNQVDININ</sequence>
<dbReference type="Proteomes" id="UP001430919">
    <property type="component" value="Unassembled WGS sequence"/>
</dbReference>
<organism evidence="1 2">
    <name type="scientific">Flavobacterium pisciphilum</name>
    <dbReference type="NCBI Taxonomy" id="2893755"/>
    <lineage>
        <taxon>Bacteria</taxon>
        <taxon>Pseudomonadati</taxon>
        <taxon>Bacteroidota</taxon>
        <taxon>Flavobacteriia</taxon>
        <taxon>Flavobacteriales</taxon>
        <taxon>Flavobacteriaceae</taxon>
        <taxon>Flavobacterium</taxon>
    </lineage>
</organism>
<comment type="caution">
    <text evidence="1">The sequence shown here is derived from an EMBL/GenBank/DDBJ whole genome shotgun (WGS) entry which is preliminary data.</text>
</comment>
<proteinExistence type="predicted"/>
<evidence type="ECO:0000313" key="1">
    <source>
        <dbReference type="EMBL" id="MCC9073169.1"/>
    </source>
</evidence>
<protein>
    <submittedName>
        <fullName evidence="1">Uncharacterized protein</fullName>
    </submittedName>
</protein>
<accession>A0ABS8MWJ9</accession>
<gene>
    <name evidence="1" type="ORF">LNQ49_16455</name>
</gene>
<reference evidence="1" key="1">
    <citation type="submission" date="2021-11" db="EMBL/GenBank/DDBJ databases">
        <title>Description of novel Flavobacterium species.</title>
        <authorList>
            <person name="Saticioglu I.B."/>
            <person name="Ay H."/>
            <person name="Altun S."/>
            <person name="Duman M."/>
        </authorList>
    </citation>
    <scope>NUCLEOTIDE SEQUENCE</scope>
    <source>
        <strain evidence="1">F-65</strain>
    </source>
</reference>
<keyword evidence="2" id="KW-1185">Reference proteome</keyword>
<dbReference type="EMBL" id="JAJJMO010000001">
    <property type="protein sequence ID" value="MCC9073169.1"/>
    <property type="molecule type" value="Genomic_DNA"/>
</dbReference>
<evidence type="ECO:0000313" key="2">
    <source>
        <dbReference type="Proteomes" id="UP001430919"/>
    </source>
</evidence>